<sequence length="220" mass="22329">MKNLIAASTLFAVALVSNLAHAADTAELKVKGVIKPVACTPTFAAGGVVDYGTIQASTLPAGQFKTLDKKQIDLNIKCDSPTKMAIKLADNRAASKVAGIVAGVSSSSEERFNFGLGTVAGKNVGGYALSMDNAATTGDSQAVSGIYSANSGSSWSANNGGLDNAGNYFSFAQGGATSPAAIKTLAAKINVQAVLNKPENLPLTQDVPLDGSATLEVVYL</sequence>
<evidence type="ECO:0000256" key="1">
    <source>
        <dbReference type="SAM" id="SignalP"/>
    </source>
</evidence>
<gene>
    <name evidence="2" type="ORF">PQR62_22705</name>
</gene>
<dbReference type="Pfam" id="PF06551">
    <property type="entry name" value="DUF1120"/>
    <property type="match status" value="1"/>
</dbReference>
<evidence type="ECO:0000313" key="2">
    <source>
        <dbReference type="EMBL" id="MFL9927101.1"/>
    </source>
</evidence>
<keyword evidence="3" id="KW-1185">Reference proteome</keyword>
<organism evidence="2 3">
    <name type="scientific">Herbaspirillum lusitanum</name>
    <dbReference type="NCBI Taxonomy" id="213312"/>
    <lineage>
        <taxon>Bacteria</taxon>
        <taxon>Pseudomonadati</taxon>
        <taxon>Pseudomonadota</taxon>
        <taxon>Betaproteobacteria</taxon>
        <taxon>Burkholderiales</taxon>
        <taxon>Oxalobacteraceae</taxon>
        <taxon>Herbaspirillum</taxon>
    </lineage>
</organism>
<dbReference type="InterPro" id="IPR010546">
    <property type="entry name" value="DUF1120"/>
</dbReference>
<keyword evidence="1" id="KW-0732">Signal</keyword>
<feature type="chain" id="PRO_5045970759" evidence="1">
    <location>
        <begin position="23"/>
        <end position="220"/>
    </location>
</feature>
<proteinExistence type="predicted"/>
<dbReference type="EMBL" id="JAQQFM010000012">
    <property type="protein sequence ID" value="MFL9927101.1"/>
    <property type="molecule type" value="Genomic_DNA"/>
</dbReference>
<feature type="signal peptide" evidence="1">
    <location>
        <begin position="1"/>
        <end position="22"/>
    </location>
</feature>
<evidence type="ECO:0000313" key="3">
    <source>
        <dbReference type="Proteomes" id="UP001629246"/>
    </source>
</evidence>
<dbReference type="RefSeq" id="WP_408160334.1">
    <property type="nucleotide sequence ID" value="NZ_JAQQFM010000012.1"/>
</dbReference>
<comment type="caution">
    <text evidence="2">The sequence shown here is derived from an EMBL/GenBank/DDBJ whole genome shotgun (WGS) entry which is preliminary data.</text>
</comment>
<protein>
    <submittedName>
        <fullName evidence="2">DUF1120 domain-containing protein</fullName>
    </submittedName>
</protein>
<name>A0ABW9ADV8_9BURK</name>
<reference evidence="2 3" key="1">
    <citation type="journal article" date="2024" name="Chem. Sci.">
        <title>Discovery of megapolipeptins by genome mining of a Burkholderiales bacteria collection.</title>
        <authorList>
            <person name="Paulo B.S."/>
            <person name="Recchia M.J.J."/>
            <person name="Lee S."/>
            <person name="Fergusson C.H."/>
            <person name="Romanowski S.B."/>
            <person name="Hernandez A."/>
            <person name="Krull N."/>
            <person name="Liu D.Y."/>
            <person name="Cavanagh H."/>
            <person name="Bos A."/>
            <person name="Gray C.A."/>
            <person name="Murphy B.T."/>
            <person name="Linington R.G."/>
            <person name="Eustaquio A.S."/>
        </authorList>
    </citation>
    <scope>NUCLEOTIDE SEQUENCE [LARGE SCALE GENOMIC DNA]</scope>
    <source>
        <strain evidence="2 3">RL21-008-BIB-A</strain>
    </source>
</reference>
<dbReference type="Proteomes" id="UP001629246">
    <property type="component" value="Unassembled WGS sequence"/>
</dbReference>
<accession>A0ABW9ADV8</accession>